<proteinExistence type="predicted"/>
<feature type="region of interest" description="Disordered" evidence="1">
    <location>
        <begin position="38"/>
        <end position="62"/>
    </location>
</feature>
<accession>A0AAD1KPU2</accession>
<dbReference type="EMBL" id="AP024747">
    <property type="protein sequence ID" value="BCY24986.1"/>
    <property type="molecule type" value="Genomic_DNA"/>
</dbReference>
<dbReference type="Proteomes" id="UP000825072">
    <property type="component" value="Chromosome 1"/>
</dbReference>
<reference evidence="2" key="1">
    <citation type="submission" date="2021-06" db="EMBL/GenBank/DDBJ databases">
        <title>Genome sequence of Cutibacterium modestum strain KB17-24694.</title>
        <authorList>
            <person name="Dekio I."/>
            <person name="Asahina A."/>
            <person name="Nishida M."/>
        </authorList>
    </citation>
    <scope>NUCLEOTIDE SEQUENCE</scope>
    <source>
        <strain evidence="2">KB17-24694</strain>
    </source>
</reference>
<protein>
    <submittedName>
        <fullName evidence="2">Uncharacterized protein</fullName>
    </submittedName>
</protein>
<evidence type="ECO:0000256" key="1">
    <source>
        <dbReference type="SAM" id="MobiDB-lite"/>
    </source>
</evidence>
<evidence type="ECO:0000313" key="3">
    <source>
        <dbReference type="Proteomes" id="UP000825072"/>
    </source>
</evidence>
<gene>
    <name evidence="2" type="ORF">KB1_09760</name>
</gene>
<organism evidence="2 3">
    <name type="scientific">Cutibacterium modestum</name>
    <dbReference type="NCBI Taxonomy" id="2559073"/>
    <lineage>
        <taxon>Bacteria</taxon>
        <taxon>Bacillati</taxon>
        <taxon>Actinomycetota</taxon>
        <taxon>Actinomycetes</taxon>
        <taxon>Propionibacteriales</taxon>
        <taxon>Propionibacteriaceae</taxon>
        <taxon>Cutibacterium</taxon>
    </lineage>
</organism>
<name>A0AAD1KPU2_9ACTN</name>
<dbReference type="AlphaFoldDB" id="A0AAD1KPU2"/>
<sequence>MLTSGVAIVDRTKRGPVMVAPCDDRWDPCSTALLGHVTASEETPRANNNDVDVSKGVSTYAA</sequence>
<evidence type="ECO:0000313" key="2">
    <source>
        <dbReference type="EMBL" id="BCY24986.1"/>
    </source>
</evidence>